<dbReference type="Gene3D" id="1.20.1560.10">
    <property type="entry name" value="ABC transporter type 1, transmembrane domain"/>
    <property type="match status" value="1"/>
</dbReference>
<evidence type="ECO:0000259" key="10">
    <source>
        <dbReference type="PROSITE" id="PS50929"/>
    </source>
</evidence>
<dbReference type="CDD" id="cd03254">
    <property type="entry name" value="ABCC_Glucan_exporter_like"/>
    <property type="match status" value="1"/>
</dbReference>
<feature type="transmembrane region" description="Helical" evidence="8">
    <location>
        <begin position="56"/>
        <end position="81"/>
    </location>
</feature>
<dbReference type="FunFam" id="3.40.50.300:FF:000287">
    <property type="entry name" value="Multidrug ABC transporter ATP-binding protein"/>
    <property type="match status" value="1"/>
</dbReference>
<dbReference type="AlphaFoldDB" id="A0A090IZ81"/>
<evidence type="ECO:0000256" key="2">
    <source>
        <dbReference type="ARBA" id="ARBA00022448"/>
    </source>
</evidence>
<protein>
    <submittedName>
        <fullName evidence="11">Putative multidrug resistance ABC transporter ATP-binding/permease protein YheH</fullName>
        <ecNumber evidence="11">3.6.3.-</ecNumber>
    </submittedName>
</protein>
<dbReference type="PROSITE" id="PS50893">
    <property type="entry name" value="ABC_TRANSPORTER_2"/>
    <property type="match status" value="1"/>
</dbReference>
<keyword evidence="12" id="KW-1185">Reference proteome</keyword>
<dbReference type="SUPFAM" id="SSF52540">
    <property type="entry name" value="P-loop containing nucleoside triphosphate hydrolases"/>
    <property type="match status" value="1"/>
</dbReference>
<keyword evidence="7 8" id="KW-0472">Membrane</keyword>
<keyword evidence="3 8" id="KW-0812">Transmembrane</keyword>
<dbReference type="InterPro" id="IPR039421">
    <property type="entry name" value="Type_1_exporter"/>
</dbReference>
<dbReference type="Gene3D" id="3.40.50.300">
    <property type="entry name" value="P-loop containing nucleotide triphosphate hydrolases"/>
    <property type="match status" value="1"/>
</dbReference>
<evidence type="ECO:0000313" key="12">
    <source>
        <dbReference type="Proteomes" id="UP000040576"/>
    </source>
</evidence>
<evidence type="ECO:0000256" key="5">
    <source>
        <dbReference type="ARBA" id="ARBA00022840"/>
    </source>
</evidence>
<dbReference type="Pfam" id="PF00664">
    <property type="entry name" value="ABC_membrane"/>
    <property type="match status" value="1"/>
</dbReference>
<reference evidence="11 12" key="1">
    <citation type="submission" date="2014-07" db="EMBL/GenBank/DDBJ databases">
        <authorList>
            <person name="Wibberg Daniel"/>
        </authorList>
    </citation>
    <scope>NUCLEOTIDE SEQUENCE [LARGE SCALE GENOMIC DNA]</scope>
</reference>
<dbReference type="GO" id="GO:0015421">
    <property type="term" value="F:ABC-type oligopeptide transporter activity"/>
    <property type="evidence" value="ECO:0007669"/>
    <property type="project" value="TreeGrafter"/>
</dbReference>
<dbReference type="PANTHER" id="PTHR43394">
    <property type="entry name" value="ATP-DEPENDENT PERMEASE MDL1, MITOCHONDRIAL"/>
    <property type="match status" value="1"/>
</dbReference>
<evidence type="ECO:0000256" key="7">
    <source>
        <dbReference type="ARBA" id="ARBA00023136"/>
    </source>
</evidence>
<sequence length="580" mass="66341">MVGRRLFQYAMYFKKIIFTALFMLTIAVTAEVLSPFVAKIIIDDHIMANQPDIPTIIKLIVLYFSLFVIAGIFNYGQYYFLQKAANRIIERMRNELFRKIQTLPISYFDNLPAGKIVARITNDTEAIRDLYVAVLSNFFTGIVQMIGIFIAMFILDAKLALIFTLIIPVMVIWMMIYRKYAAKYNHVIRSKISEINAMINESIKGMPIIQAFNREDATRDEFETLNQTHFQYQNKLLILNSLSSWNLVGTIKAIVFVAFIWYFGGDAISTRTNLTVGVLYAYVDYINRLFNPIHNIVNQFSNLEASLVAGERVFRLLDEKGTPVSDEKIPRYQGNVQFNHVYFAYKEKEYVLKDIHFQASHGETVAFVGHTGSGKSSIMNLLFRFYDPSRGEILIDGKNIMDFPKQTIREHMAIVLQEPFLFTGTIFSNITMNDPKITREDAEAALRAVGADFVFNQLEHGLDEPVLEKGSTLSSGQRQLISFARALAFNPAILILDEATSNIDTETESVIQQAMEVLKQGRTTFIIAHRLSTIKNADQILVLDRGMIVEKGNHEELMEQKGKYYQMYQIQQGVAMEHVR</sequence>
<dbReference type="InterPro" id="IPR017871">
    <property type="entry name" value="ABC_transporter-like_CS"/>
</dbReference>
<keyword evidence="2" id="KW-0813">Transport</keyword>
<dbReference type="PANTHER" id="PTHR43394:SF1">
    <property type="entry name" value="ATP-BINDING CASSETTE SUB-FAMILY B MEMBER 10, MITOCHONDRIAL"/>
    <property type="match status" value="1"/>
</dbReference>
<evidence type="ECO:0000256" key="6">
    <source>
        <dbReference type="ARBA" id="ARBA00022989"/>
    </source>
</evidence>
<feature type="transmembrane region" description="Helical" evidence="8">
    <location>
        <begin position="130"/>
        <end position="154"/>
    </location>
</feature>
<dbReference type="GO" id="GO:0016887">
    <property type="term" value="F:ATP hydrolysis activity"/>
    <property type="evidence" value="ECO:0007669"/>
    <property type="project" value="InterPro"/>
</dbReference>
<evidence type="ECO:0000259" key="9">
    <source>
        <dbReference type="PROSITE" id="PS50893"/>
    </source>
</evidence>
<dbReference type="RefSeq" id="WP_034770463.1">
    <property type="nucleotide sequence ID" value="NZ_CCRF01000061.1"/>
</dbReference>
<dbReference type="InterPro" id="IPR003593">
    <property type="entry name" value="AAA+_ATPase"/>
</dbReference>
<keyword evidence="5 11" id="KW-0067">ATP-binding</keyword>
<feature type="transmembrane region" description="Helical" evidence="8">
    <location>
        <begin position="12"/>
        <end position="36"/>
    </location>
</feature>
<proteinExistence type="predicted"/>
<dbReference type="InterPro" id="IPR027417">
    <property type="entry name" value="P-loop_NTPase"/>
</dbReference>
<keyword evidence="6 8" id="KW-1133">Transmembrane helix</keyword>
<dbReference type="PROSITE" id="PS50929">
    <property type="entry name" value="ABC_TM1F"/>
    <property type="match status" value="1"/>
</dbReference>
<feature type="transmembrane region" description="Helical" evidence="8">
    <location>
        <begin position="245"/>
        <end position="264"/>
    </location>
</feature>
<dbReference type="SUPFAM" id="SSF90123">
    <property type="entry name" value="ABC transporter transmembrane region"/>
    <property type="match status" value="1"/>
</dbReference>
<name>A0A090IZ81_9BACI</name>
<evidence type="ECO:0000256" key="8">
    <source>
        <dbReference type="SAM" id="Phobius"/>
    </source>
</evidence>
<organism evidence="11 12">
    <name type="scientific">Caldibacillus thermoamylovorans</name>
    <dbReference type="NCBI Taxonomy" id="35841"/>
    <lineage>
        <taxon>Bacteria</taxon>
        <taxon>Bacillati</taxon>
        <taxon>Bacillota</taxon>
        <taxon>Bacilli</taxon>
        <taxon>Bacillales</taxon>
        <taxon>Bacillaceae</taxon>
        <taxon>Caldibacillus</taxon>
    </lineage>
</organism>
<dbReference type="Proteomes" id="UP000040576">
    <property type="component" value="Unassembled WGS sequence"/>
</dbReference>
<evidence type="ECO:0000256" key="3">
    <source>
        <dbReference type="ARBA" id="ARBA00022692"/>
    </source>
</evidence>
<dbReference type="GO" id="GO:0005524">
    <property type="term" value="F:ATP binding"/>
    <property type="evidence" value="ECO:0007669"/>
    <property type="project" value="UniProtKB-KW"/>
</dbReference>
<dbReference type="Pfam" id="PF00005">
    <property type="entry name" value="ABC_tran"/>
    <property type="match status" value="1"/>
</dbReference>
<keyword evidence="11" id="KW-0378">Hydrolase</keyword>
<evidence type="ECO:0000256" key="4">
    <source>
        <dbReference type="ARBA" id="ARBA00022741"/>
    </source>
</evidence>
<dbReference type="EC" id="3.6.3.-" evidence="11"/>
<evidence type="ECO:0000256" key="1">
    <source>
        <dbReference type="ARBA" id="ARBA00004651"/>
    </source>
</evidence>
<feature type="domain" description="ABC transporter" evidence="9">
    <location>
        <begin position="336"/>
        <end position="570"/>
    </location>
</feature>
<accession>A0A090IZ81</accession>
<dbReference type="GO" id="GO:0005886">
    <property type="term" value="C:plasma membrane"/>
    <property type="evidence" value="ECO:0007669"/>
    <property type="project" value="UniProtKB-SubCell"/>
</dbReference>
<dbReference type="InterPro" id="IPR011527">
    <property type="entry name" value="ABC1_TM_dom"/>
</dbReference>
<comment type="subcellular location">
    <subcellularLocation>
        <location evidence="1">Cell membrane</location>
        <topology evidence="1">Multi-pass membrane protein</topology>
    </subcellularLocation>
</comment>
<dbReference type="CDD" id="cd18544">
    <property type="entry name" value="ABC_6TM_TmrA_like"/>
    <property type="match status" value="1"/>
</dbReference>
<keyword evidence="4" id="KW-0547">Nucleotide-binding</keyword>
<feature type="transmembrane region" description="Helical" evidence="8">
    <location>
        <begin position="160"/>
        <end position="177"/>
    </location>
</feature>
<dbReference type="InterPro" id="IPR003439">
    <property type="entry name" value="ABC_transporter-like_ATP-bd"/>
</dbReference>
<dbReference type="PROSITE" id="PS00211">
    <property type="entry name" value="ABC_TRANSPORTER_1"/>
    <property type="match status" value="1"/>
</dbReference>
<dbReference type="EMBL" id="CCRF01000061">
    <property type="protein sequence ID" value="CEE01748.1"/>
    <property type="molecule type" value="Genomic_DNA"/>
</dbReference>
<evidence type="ECO:0000313" key="11">
    <source>
        <dbReference type="EMBL" id="CEE01748.1"/>
    </source>
</evidence>
<dbReference type="InterPro" id="IPR036640">
    <property type="entry name" value="ABC1_TM_sf"/>
</dbReference>
<dbReference type="SMART" id="SM00382">
    <property type="entry name" value="AAA"/>
    <property type="match status" value="1"/>
</dbReference>
<gene>
    <name evidence="11" type="primary">yheH</name>
    <name evidence="11" type="ORF">BT1A1_1926</name>
</gene>
<feature type="domain" description="ABC transmembrane type-1" evidence="10">
    <location>
        <begin position="18"/>
        <end position="305"/>
    </location>
</feature>